<accession>A0ABW7CTC8</accession>
<comment type="caution">
    <text evidence="3">The sequence shown here is derived from an EMBL/GenBank/DDBJ whole genome shotgun (WGS) entry which is preliminary data.</text>
</comment>
<dbReference type="InterPro" id="IPR052529">
    <property type="entry name" value="Bact_Transport_Assoc"/>
</dbReference>
<name>A0ABW7CTC8_9GAMM</name>
<feature type="transmembrane region" description="Helical" evidence="1">
    <location>
        <begin position="262"/>
        <end position="281"/>
    </location>
</feature>
<dbReference type="Pfam" id="PF04235">
    <property type="entry name" value="DUF418"/>
    <property type="match status" value="1"/>
</dbReference>
<gene>
    <name evidence="3" type="ORF">ACEU0G_001315</name>
</gene>
<keyword evidence="1" id="KW-1133">Transmembrane helix</keyword>
<dbReference type="InterPro" id="IPR007349">
    <property type="entry name" value="DUF418"/>
</dbReference>
<feature type="transmembrane region" description="Helical" evidence="1">
    <location>
        <begin position="108"/>
        <end position="133"/>
    </location>
</feature>
<sequence length="409" mass="44924">MNTVPLSLQPVATGDRIAVLDILRGFALLGILLMNMEAFSGPLDLSFTGIDPHWQGLDYAADAVIYVLVQGKFFTLFSLLFGAGFAIMAQRADAARRAFAPFYLRRSAALLLIGLCHALLVWSGDILVVYALISLPLLACREAPTRWLPVMGVLTYLCAAALMLLLGALTGLEAQLQPDGAQVQAAIDSAQQTIDLQRQAYAHGTYGQAVLQRLRDLVTQVGAIIVVGPEVLGMFLIGSWFARSGALATPERFTRLYGRLRWGALPLGLAVMLGSAIWQPYLAPGTFTPASGAAFALASVASLLMCLGYLGWIMRLRAGLHWLAPMGRMALTQYILQSLVCTWVFYGYGLGAFEQMSRAWQVPFALALFAVQVLLSHLWLRLFRFGPLEWVWRAMTYLQWPPLRRAERA</sequence>
<evidence type="ECO:0000259" key="2">
    <source>
        <dbReference type="Pfam" id="PF04235"/>
    </source>
</evidence>
<feature type="transmembrane region" description="Helical" evidence="1">
    <location>
        <begin position="359"/>
        <end position="380"/>
    </location>
</feature>
<dbReference type="Proteomes" id="UP001605261">
    <property type="component" value="Unassembled WGS sequence"/>
</dbReference>
<keyword evidence="4" id="KW-1185">Reference proteome</keyword>
<dbReference type="EMBL" id="JBHGCJ010000001">
    <property type="protein sequence ID" value="MFG6107846.1"/>
    <property type="molecule type" value="Genomic_DNA"/>
</dbReference>
<evidence type="ECO:0000256" key="1">
    <source>
        <dbReference type="SAM" id="Phobius"/>
    </source>
</evidence>
<feature type="domain" description="DUF418" evidence="2">
    <location>
        <begin position="241"/>
        <end position="398"/>
    </location>
</feature>
<evidence type="ECO:0000313" key="3">
    <source>
        <dbReference type="EMBL" id="MFG6107846.1"/>
    </source>
</evidence>
<dbReference type="PANTHER" id="PTHR30590:SF2">
    <property type="entry name" value="INNER MEMBRANE PROTEIN"/>
    <property type="match status" value="1"/>
</dbReference>
<protein>
    <submittedName>
        <fullName evidence="3">DUF418 domain-containing protein</fullName>
    </submittedName>
</protein>
<proteinExistence type="predicted"/>
<evidence type="ECO:0000313" key="4">
    <source>
        <dbReference type="Proteomes" id="UP001605261"/>
    </source>
</evidence>
<dbReference type="RefSeq" id="WP_394160864.1">
    <property type="nucleotide sequence ID" value="NZ_JBHGCJ010000001.1"/>
</dbReference>
<reference evidence="3 4" key="1">
    <citation type="submission" date="2024-09" db="EMBL/GenBank/DDBJ databases">
        <authorList>
            <consortium name="All-Russian atlas of soil microorganisms"/>
            <consortium name="as a basis for the search for new antimicrobial producers and enzymes with unique properties"/>
            <person name="Sokolova E.A."/>
            <person name="Voronina E.N."/>
        </authorList>
    </citation>
    <scope>NUCLEOTIDE SEQUENCE [LARGE SCALE GENOMIC DNA]</scope>
    <source>
        <strain evidence="3 4">AF-22b-331.1</strain>
    </source>
</reference>
<organism evidence="3 4">
    <name type="scientific">Stenotrophomonas nematodicola</name>
    <dbReference type="NCBI Taxonomy" id="2656746"/>
    <lineage>
        <taxon>Bacteria</taxon>
        <taxon>Pseudomonadati</taxon>
        <taxon>Pseudomonadota</taxon>
        <taxon>Gammaproteobacteria</taxon>
        <taxon>Lysobacterales</taxon>
        <taxon>Lysobacteraceae</taxon>
        <taxon>Stenotrophomonas</taxon>
    </lineage>
</organism>
<feature type="transmembrane region" description="Helical" evidence="1">
    <location>
        <begin position="63"/>
        <end position="87"/>
    </location>
</feature>
<feature type="transmembrane region" description="Helical" evidence="1">
    <location>
        <begin position="26"/>
        <end position="43"/>
    </location>
</feature>
<feature type="transmembrane region" description="Helical" evidence="1">
    <location>
        <begin position="153"/>
        <end position="172"/>
    </location>
</feature>
<feature type="transmembrane region" description="Helical" evidence="1">
    <location>
        <begin position="293"/>
        <end position="313"/>
    </location>
</feature>
<keyword evidence="1" id="KW-0472">Membrane</keyword>
<dbReference type="PANTHER" id="PTHR30590">
    <property type="entry name" value="INNER MEMBRANE PROTEIN"/>
    <property type="match status" value="1"/>
</dbReference>
<keyword evidence="1" id="KW-0812">Transmembrane</keyword>
<feature type="transmembrane region" description="Helical" evidence="1">
    <location>
        <begin position="334"/>
        <end position="353"/>
    </location>
</feature>